<keyword evidence="9" id="KW-1185">Reference proteome</keyword>
<dbReference type="Gene3D" id="3.30.1490.40">
    <property type="match status" value="1"/>
</dbReference>
<dbReference type="SMART" id="SM00444">
    <property type="entry name" value="GYF"/>
    <property type="match status" value="1"/>
</dbReference>
<dbReference type="InParanoid" id="A0A409VEZ0"/>
<feature type="compositionally biased region" description="Pro residues" evidence="5">
    <location>
        <begin position="564"/>
        <end position="575"/>
    </location>
</feature>
<evidence type="ECO:0000256" key="6">
    <source>
        <dbReference type="SAM" id="Phobius"/>
    </source>
</evidence>
<dbReference type="SUPFAM" id="SSF55277">
    <property type="entry name" value="GYF domain"/>
    <property type="match status" value="1"/>
</dbReference>
<keyword evidence="4 6" id="KW-0472">Membrane</keyword>
<feature type="region of interest" description="Disordered" evidence="5">
    <location>
        <begin position="559"/>
        <end position="579"/>
    </location>
</feature>
<dbReference type="OrthoDB" id="6415790at2759"/>
<dbReference type="STRING" id="231916.A0A409VEZ0"/>
<sequence length="1718" mass="185949">MAVTSSLNSIHISPRTPRTPRTSRPGIGDDEEEDVELSLLNEEERLRSARDFLDHEPTSSKPEDASKLPISAKDKRGMVLLCVLYLLQGIPLGLALGSVPFLLKEHLSYSQLGTFALSSYPYSLKLLWSPIVDSLYFKSFGRRKSWIVPMQLIVGSLMLYISLNVQRLMDDPANNVYELTTVFTLLVTFSATQDIAVDGWALTLLSQDCLSYASTCQTIGLNTGFFASFTVFLAFNSEAFAQKWGVPHLTLSGYLRFWSVICYAITLWLVIFKKEDKEAADDADMSIKSVYKTIWEICRLKHVQLLIIVHLFAKIGFAANDAATGLKLVEKGFKREDLAIVVLIDFPFQIMGGWLAAKWSRGDRPLRPWIYAFWPRLAFALIAALIVYWFPKSPISTGFFLLLVVHTVLSSFASTVQFVGISAFHTRVSDPLIGGTYMTLLNTFTNMGGTWPKWFVLKGIDLFSVATCKVAGADVHATECVSDHGKAACKEINGVCVTETDGYYIVTGICIAFGVLFLVGFIIPTARKLQKLPTSKLILNRDMSTTTMHFGPEWMRTKHQPLARPQPPPSPPPVNTVPSAGLSTYSALVSATPPAPSDTADDAHPFKYSKEELLRIYQEGGGKGGLGLEVERWEGVVREGGAEPITLREMTEAEKKLFAGPLNSEMRRRPSQSTELLSPLATSGLDRPRLSHNLSSNTTNSPLRERFGGLKRRDSAADPATPAVLRKPSLSALQTPALSPREPPRPRVGYTPSFDGVLNSGESWMARRRASETPSKAGGGSSREASQGIQDNISTSSGILEEKEDGLLKQSDSRVSEDLGAVSSSSPQVHPEESRLYPPAAATGTENSMQPSPSASSTVNGTGTVHKSVNDLKDVGPPPGLLDLAAVEWSYKDPTGQIQGPFRADLMQKWHNDGYFSADLPVKRVRFDTQWITVGELVQRANGENIFLSYPTPPTPPTRANGSPAQVLSPHDHGLGQPLQPAPIRSLRASNLESYLSTGSLTSDSRSSSVGASASQFSNSSPDPSVFGGRDNQLYLSNDLNGRLAAFASQERPIAYTERGTMGMDFSQHPLNSIRGPSFGNFVPERNPGFNGYAYNGAPHPHDAWGLSPNLPSNVYLGARGQEGDGSFSHSNHLPSEFGATHRQPEDLLSRPFDHNVVFSSTEPGNPRVNRIAHSDMDRLNYNHYDLASQPSFQTVQDQYAPPAGDYVDSSNLYSFSQNVGSQPESSALPPIPAAPWSSVTQASSSSHLASQTESLQAVTATPSVSSLASQSPWQHVEEEPVVSQTNETNVQSGFEDQDASREPETTINALPSGGLEQQSPQKEHPAEVVTQKVGNPVSSFQPPPEATSDVTPPVSGSGVSKKVTKPLQTSQTAISESAPSSAAQKTAWIKEDEGKKKSGANLSLREIQEAEAKKLEARKAAEREKEKLARLAASAESKEDIQPFTTSWGLPTSQAGSRAPIAVRDTPVSAGPSPPAPPVWTAALKQPAVKKTMKEIQEEEEVRKKMAAAKENPQPVTPKRAYAETTTKATAGPPPSNGNAWTTVGPNGKTSAAPPISVRPSAPLSTPKVAASPAQKTSANATVKPKPPPKQEEVTESPSHDFLKWLSDSLKGLNSSVNVEEIVSMLLSFPLDPDASTLEIISDTIYSNSTTLDGRRFASEFVAKRKADAAARKGASMSGKAPLKPISIADVVKATPKTPQPEWGFKVVNKKKKGGRS</sequence>
<feature type="transmembrane region" description="Helical" evidence="6">
    <location>
        <begin position="399"/>
        <end position="424"/>
    </location>
</feature>
<dbReference type="Pfam" id="PF02213">
    <property type="entry name" value="GYF"/>
    <property type="match status" value="1"/>
</dbReference>
<keyword evidence="2 6" id="KW-0812">Transmembrane</keyword>
<evidence type="ECO:0000259" key="7">
    <source>
        <dbReference type="PROSITE" id="PS50829"/>
    </source>
</evidence>
<evidence type="ECO:0000313" key="9">
    <source>
        <dbReference type="Proteomes" id="UP000284706"/>
    </source>
</evidence>
<feature type="region of interest" description="Disordered" evidence="5">
    <location>
        <begin position="1218"/>
        <end position="1403"/>
    </location>
</feature>
<evidence type="ECO:0000313" key="8">
    <source>
        <dbReference type="EMBL" id="PPQ64727.1"/>
    </source>
</evidence>
<dbReference type="CDD" id="cd00072">
    <property type="entry name" value="GYF"/>
    <property type="match status" value="1"/>
</dbReference>
<dbReference type="GO" id="GO:0035348">
    <property type="term" value="P:acetyl-CoA transmembrane transport"/>
    <property type="evidence" value="ECO:0007669"/>
    <property type="project" value="InterPro"/>
</dbReference>
<comment type="subcellular location">
    <subcellularLocation>
        <location evidence="1">Membrane</location>
        <topology evidence="1">Multi-pass membrane protein</topology>
    </subcellularLocation>
</comment>
<evidence type="ECO:0000256" key="5">
    <source>
        <dbReference type="SAM" id="MobiDB-lite"/>
    </source>
</evidence>
<feature type="transmembrane region" description="Helical" evidence="6">
    <location>
        <begin position="369"/>
        <end position="390"/>
    </location>
</feature>
<dbReference type="InterPro" id="IPR024371">
    <property type="entry name" value="AcetylCoA_trans_1-like"/>
</dbReference>
<feature type="compositionally biased region" description="Low complexity" evidence="5">
    <location>
        <begin position="13"/>
        <end position="25"/>
    </location>
</feature>
<feature type="compositionally biased region" description="Polar residues" evidence="5">
    <location>
        <begin position="1238"/>
        <end position="1274"/>
    </location>
</feature>
<dbReference type="PROSITE" id="PS50829">
    <property type="entry name" value="GYF"/>
    <property type="match status" value="1"/>
</dbReference>
<dbReference type="PANTHER" id="PTHR12778:SF9">
    <property type="entry name" value="ACETYL-COENZYME A TRANSPORTER 1"/>
    <property type="match status" value="1"/>
</dbReference>
<feature type="transmembrane region" description="Helical" evidence="6">
    <location>
        <begin position="146"/>
        <end position="163"/>
    </location>
</feature>
<name>A0A409VEZ0_9AGAR</name>
<feature type="compositionally biased region" description="Polar residues" evidence="5">
    <location>
        <begin position="783"/>
        <end position="798"/>
    </location>
</feature>
<proteinExistence type="predicted"/>
<dbReference type="SUPFAM" id="SSF103473">
    <property type="entry name" value="MFS general substrate transporter"/>
    <property type="match status" value="1"/>
</dbReference>
<feature type="region of interest" description="Disordered" evidence="5">
    <location>
        <begin position="950"/>
        <end position="981"/>
    </location>
</feature>
<feature type="compositionally biased region" description="Polar residues" evidence="5">
    <location>
        <begin position="1367"/>
        <end position="1385"/>
    </location>
</feature>
<dbReference type="Pfam" id="PF13000">
    <property type="entry name" value="Acatn"/>
    <property type="match status" value="2"/>
</dbReference>
<evidence type="ECO:0000256" key="2">
    <source>
        <dbReference type="ARBA" id="ARBA00022692"/>
    </source>
</evidence>
<feature type="compositionally biased region" description="Polar residues" evidence="5">
    <location>
        <begin position="1306"/>
        <end position="1321"/>
    </location>
</feature>
<organism evidence="8 9">
    <name type="scientific">Gymnopilus dilepis</name>
    <dbReference type="NCBI Taxonomy" id="231916"/>
    <lineage>
        <taxon>Eukaryota</taxon>
        <taxon>Fungi</taxon>
        <taxon>Dikarya</taxon>
        <taxon>Basidiomycota</taxon>
        <taxon>Agaricomycotina</taxon>
        <taxon>Agaricomycetes</taxon>
        <taxon>Agaricomycetidae</taxon>
        <taxon>Agaricales</taxon>
        <taxon>Agaricineae</taxon>
        <taxon>Hymenogastraceae</taxon>
        <taxon>Gymnopilus</taxon>
    </lineage>
</organism>
<feature type="domain" description="GYF" evidence="7">
    <location>
        <begin position="886"/>
        <end position="942"/>
    </location>
</feature>
<feature type="compositionally biased region" description="Low complexity" evidence="5">
    <location>
        <begin position="691"/>
        <end position="701"/>
    </location>
</feature>
<dbReference type="PANTHER" id="PTHR12778">
    <property type="entry name" value="SOLUTE CARRIER FAMILY 33 ACETYL-COA TRANSPORTER -RELATED"/>
    <property type="match status" value="1"/>
</dbReference>
<dbReference type="Proteomes" id="UP000284706">
    <property type="component" value="Unassembled WGS sequence"/>
</dbReference>
<feature type="compositionally biased region" description="Polar residues" evidence="5">
    <location>
        <begin position="1"/>
        <end position="11"/>
    </location>
</feature>
<feature type="compositionally biased region" description="Basic and acidic residues" evidence="5">
    <location>
        <begin position="1493"/>
        <end position="1505"/>
    </location>
</feature>
<feature type="region of interest" description="Disordered" evidence="5">
    <location>
        <begin position="1431"/>
        <end position="1600"/>
    </location>
</feature>
<feature type="transmembrane region" description="Helical" evidence="6">
    <location>
        <begin position="503"/>
        <end position="523"/>
    </location>
</feature>
<feature type="compositionally biased region" description="Basic and acidic residues" evidence="5">
    <location>
        <begin position="1590"/>
        <end position="1600"/>
    </location>
</feature>
<feature type="transmembrane region" description="Helical" evidence="6">
    <location>
        <begin position="338"/>
        <end position="357"/>
    </location>
</feature>
<feature type="transmembrane region" description="Helical" evidence="6">
    <location>
        <begin position="212"/>
        <end position="235"/>
    </location>
</feature>
<feature type="region of interest" description="Disordered" evidence="5">
    <location>
        <begin position="998"/>
        <end position="1030"/>
    </location>
</feature>
<gene>
    <name evidence="8" type="ORF">CVT26_002671</name>
</gene>
<dbReference type="EMBL" id="NHYE01005663">
    <property type="protein sequence ID" value="PPQ64727.1"/>
    <property type="molecule type" value="Genomic_DNA"/>
</dbReference>
<feature type="region of interest" description="Disordered" evidence="5">
    <location>
        <begin position="1"/>
        <end position="40"/>
    </location>
</feature>
<dbReference type="InterPro" id="IPR004752">
    <property type="entry name" value="AmpG_permease/AT-1"/>
</dbReference>
<feature type="compositionally biased region" description="Polar residues" evidence="5">
    <location>
        <begin position="1444"/>
        <end position="1457"/>
    </location>
</feature>
<dbReference type="FunFam" id="1.20.1250.20:FF:000289">
    <property type="entry name" value="Acetyl-coenzyme A transporter 1"/>
    <property type="match status" value="1"/>
</dbReference>
<feature type="compositionally biased region" description="Polar residues" evidence="5">
    <location>
        <begin position="1538"/>
        <end position="1551"/>
    </location>
</feature>
<dbReference type="InterPro" id="IPR035445">
    <property type="entry name" value="GYF-like_dom_sf"/>
</dbReference>
<feature type="compositionally biased region" description="Polar residues" evidence="5">
    <location>
        <begin position="1283"/>
        <end position="1295"/>
    </location>
</feature>
<feature type="compositionally biased region" description="Basic and acidic residues" evidence="5">
    <location>
        <begin position="805"/>
        <end position="817"/>
    </location>
</feature>
<dbReference type="GO" id="GO:0016020">
    <property type="term" value="C:membrane"/>
    <property type="evidence" value="ECO:0007669"/>
    <property type="project" value="UniProtKB-SubCell"/>
</dbReference>
<dbReference type="InterPro" id="IPR003169">
    <property type="entry name" value="GYF"/>
</dbReference>
<evidence type="ECO:0000256" key="3">
    <source>
        <dbReference type="ARBA" id="ARBA00022989"/>
    </source>
</evidence>
<dbReference type="InterPro" id="IPR036259">
    <property type="entry name" value="MFS_trans_sf"/>
</dbReference>
<feature type="transmembrane region" description="Helical" evidence="6">
    <location>
        <begin position="77"/>
        <end position="99"/>
    </location>
</feature>
<feature type="transmembrane region" description="Helical" evidence="6">
    <location>
        <begin position="255"/>
        <end position="272"/>
    </location>
</feature>
<comment type="caution">
    <text evidence="8">The sequence shown here is derived from an EMBL/GenBank/DDBJ whole genome shotgun (WGS) entry which is preliminary data.</text>
</comment>
<feature type="compositionally biased region" description="Polar residues" evidence="5">
    <location>
        <begin position="844"/>
        <end position="867"/>
    </location>
</feature>
<keyword evidence="3 6" id="KW-1133">Transmembrane helix</keyword>
<protein>
    <recommendedName>
        <fullName evidence="7">GYF domain-containing protein</fullName>
    </recommendedName>
</protein>
<feature type="region of interest" description="Disordered" evidence="5">
    <location>
        <begin position="681"/>
        <end position="876"/>
    </location>
</feature>
<feature type="compositionally biased region" description="Basic and acidic residues" evidence="5">
    <location>
        <begin position="703"/>
        <end position="716"/>
    </location>
</feature>
<reference evidence="8 9" key="1">
    <citation type="journal article" date="2018" name="Evol. Lett.">
        <title>Horizontal gene cluster transfer increased hallucinogenic mushroom diversity.</title>
        <authorList>
            <person name="Reynolds H.T."/>
            <person name="Vijayakumar V."/>
            <person name="Gluck-Thaler E."/>
            <person name="Korotkin H.B."/>
            <person name="Matheny P.B."/>
            <person name="Slot J.C."/>
        </authorList>
    </citation>
    <scope>NUCLEOTIDE SEQUENCE [LARGE SCALE GENOMIC DNA]</scope>
    <source>
        <strain evidence="8 9">SRW20</strain>
    </source>
</reference>
<accession>A0A409VEZ0</accession>
<dbReference type="GO" id="GO:0008521">
    <property type="term" value="F:acetyl-CoA transmembrane transporter activity"/>
    <property type="evidence" value="ECO:0007669"/>
    <property type="project" value="InterPro"/>
</dbReference>
<evidence type="ECO:0000256" key="1">
    <source>
        <dbReference type="ARBA" id="ARBA00004141"/>
    </source>
</evidence>
<evidence type="ECO:0000256" key="4">
    <source>
        <dbReference type="ARBA" id="ARBA00023136"/>
    </source>
</evidence>
<feature type="compositionally biased region" description="Low complexity" evidence="5">
    <location>
        <begin position="998"/>
        <end position="1026"/>
    </location>
</feature>